<evidence type="ECO:0000256" key="1">
    <source>
        <dbReference type="SAM" id="Phobius"/>
    </source>
</evidence>
<sequence length="62" mass="6569">MGSGKVGAKFSSQKRIVLLFQQLTVSNDGFGILLAGQPVLGIMAFIEAIGLIDIQKISFMGI</sequence>
<keyword evidence="1" id="KW-0812">Transmembrane</keyword>
<name>I0BFR4_9BACL</name>
<keyword evidence="1" id="KW-0472">Membrane</keyword>
<accession>I0BFR4</accession>
<reference evidence="2 3" key="1">
    <citation type="submission" date="2013-06" db="EMBL/GenBank/DDBJ databases">
        <title>Complete genome sequence of Paenibacillus mucilaginosus K02.</title>
        <authorList>
            <person name="Xiao B."/>
            <person name="Sun L."/>
            <person name="Xiao L."/>
            <person name="Lian B."/>
        </authorList>
    </citation>
    <scope>NUCLEOTIDE SEQUENCE [LARGE SCALE GENOMIC DNA]</scope>
    <source>
        <strain evidence="2 3">K02</strain>
    </source>
</reference>
<dbReference type="AlphaFoldDB" id="I0BFR4"/>
<feature type="transmembrane region" description="Helical" evidence="1">
    <location>
        <begin position="30"/>
        <end position="52"/>
    </location>
</feature>
<protein>
    <submittedName>
        <fullName evidence="2">Uncharacterized protein</fullName>
    </submittedName>
</protein>
<keyword evidence="1" id="KW-1133">Transmembrane helix</keyword>
<dbReference type="EMBL" id="CP003422">
    <property type="protein sequence ID" value="AFH61211.2"/>
    <property type="molecule type" value="Genomic_DNA"/>
</dbReference>
<dbReference type="HOGENOM" id="CLU_2899884_0_0_9"/>
<gene>
    <name evidence="2" type="ORF">B2K_10840</name>
</gene>
<organism evidence="2 3">
    <name type="scientific">Paenibacillus mucilaginosus K02</name>
    <dbReference type="NCBI Taxonomy" id="997761"/>
    <lineage>
        <taxon>Bacteria</taxon>
        <taxon>Bacillati</taxon>
        <taxon>Bacillota</taxon>
        <taxon>Bacilli</taxon>
        <taxon>Bacillales</taxon>
        <taxon>Paenibacillaceae</taxon>
        <taxon>Paenibacillus</taxon>
    </lineage>
</organism>
<proteinExistence type="predicted"/>
<evidence type="ECO:0000313" key="2">
    <source>
        <dbReference type="EMBL" id="AFH61211.2"/>
    </source>
</evidence>
<dbReference type="Proteomes" id="UP000007392">
    <property type="component" value="Chromosome"/>
</dbReference>
<dbReference type="KEGG" id="pmw:B2K_10840"/>
<evidence type="ECO:0000313" key="3">
    <source>
        <dbReference type="Proteomes" id="UP000007392"/>
    </source>
</evidence>